<name>A0AAQ4FET3_AMBAM</name>
<evidence type="ECO:0000313" key="3">
    <source>
        <dbReference type="Proteomes" id="UP001321473"/>
    </source>
</evidence>
<reference evidence="2 3" key="1">
    <citation type="journal article" date="2023" name="Arcadia Sci">
        <title>De novo assembly of a long-read Amblyomma americanum tick genome.</title>
        <authorList>
            <person name="Chou S."/>
            <person name="Poskanzer K.E."/>
            <person name="Rollins M."/>
            <person name="Thuy-Boun P.S."/>
        </authorList>
    </citation>
    <scope>NUCLEOTIDE SEQUENCE [LARGE SCALE GENOMIC DNA]</scope>
    <source>
        <strain evidence="2">F_SG_1</strain>
        <tissue evidence="2">Salivary glands</tissue>
    </source>
</reference>
<proteinExistence type="predicted"/>
<dbReference type="PROSITE" id="PS50835">
    <property type="entry name" value="IG_LIKE"/>
    <property type="match status" value="2"/>
</dbReference>
<evidence type="ECO:0000313" key="2">
    <source>
        <dbReference type="EMBL" id="KAK8785225.1"/>
    </source>
</evidence>
<dbReference type="EMBL" id="JARKHS020003764">
    <property type="protein sequence ID" value="KAK8785225.1"/>
    <property type="molecule type" value="Genomic_DNA"/>
</dbReference>
<dbReference type="SUPFAM" id="SSF48726">
    <property type="entry name" value="Immunoglobulin"/>
    <property type="match status" value="2"/>
</dbReference>
<dbReference type="InterPro" id="IPR003598">
    <property type="entry name" value="Ig_sub2"/>
</dbReference>
<gene>
    <name evidence="2" type="ORF">V5799_008408</name>
</gene>
<evidence type="ECO:0000259" key="1">
    <source>
        <dbReference type="PROSITE" id="PS50835"/>
    </source>
</evidence>
<dbReference type="InterPro" id="IPR013783">
    <property type="entry name" value="Ig-like_fold"/>
</dbReference>
<feature type="domain" description="Ig-like" evidence="1">
    <location>
        <begin position="1"/>
        <end position="59"/>
    </location>
</feature>
<dbReference type="InterPro" id="IPR003599">
    <property type="entry name" value="Ig_sub"/>
</dbReference>
<feature type="domain" description="Ig-like" evidence="1">
    <location>
        <begin position="64"/>
        <end position="158"/>
    </location>
</feature>
<dbReference type="Pfam" id="PF07679">
    <property type="entry name" value="I-set"/>
    <property type="match status" value="1"/>
</dbReference>
<comment type="caution">
    <text evidence="2">The sequence shown here is derived from an EMBL/GenBank/DDBJ whole genome shotgun (WGS) entry which is preliminary data.</text>
</comment>
<dbReference type="SMART" id="SM00408">
    <property type="entry name" value="IGc2"/>
    <property type="match status" value="1"/>
</dbReference>
<sequence>MAWLKDGMEIVNSDRVSVSTQFKGTVALLIAHLRPEDVGNYTCVASNSFGTDTFTAPLVVRDPPEIKEFKFPANLSPGDTVAVICVVKKGSAGPFDLSWLKDGRPIVPTAGLTVTSPKGGPVSTLTIVEVSAKDNGNYTCVARNSAGNDRFSAHLAVSGMAQTTAPFVNQHEEISRIR</sequence>
<dbReference type="Gene3D" id="2.60.40.10">
    <property type="entry name" value="Immunoglobulins"/>
    <property type="match status" value="2"/>
</dbReference>
<dbReference type="AlphaFoldDB" id="A0AAQ4FET3"/>
<accession>A0AAQ4FET3</accession>
<dbReference type="InterPro" id="IPR013098">
    <property type="entry name" value="Ig_I-set"/>
</dbReference>
<dbReference type="FunFam" id="2.60.40.10:FF:000333">
    <property type="entry name" value="Down syndrome cell adhesion molecule"/>
    <property type="match status" value="1"/>
</dbReference>
<dbReference type="SMART" id="SM00409">
    <property type="entry name" value="IG"/>
    <property type="match status" value="2"/>
</dbReference>
<dbReference type="Proteomes" id="UP001321473">
    <property type="component" value="Unassembled WGS sequence"/>
</dbReference>
<dbReference type="InterPro" id="IPR036179">
    <property type="entry name" value="Ig-like_dom_sf"/>
</dbReference>
<dbReference type="InterPro" id="IPR007110">
    <property type="entry name" value="Ig-like_dom"/>
</dbReference>
<dbReference type="Pfam" id="PF13927">
    <property type="entry name" value="Ig_3"/>
    <property type="match status" value="1"/>
</dbReference>
<dbReference type="PANTHER" id="PTHR47633">
    <property type="entry name" value="IMMUNOGLOBULIN"/>
    <property type="match status" value="1"/>
</dbReference>
<protein>
    <recommendedName>
        <fullName evidence="1">Ig-like domain-containing protein</fullName>
    </recommendedName>
</protein>
<keyword evidence="3" id="KW-1185">Reference proteome</keyword>
<organism evidence="2 3">
    <name type="scientific">Amblyomma americanum</name>
    <name type="common">Lone star tick</name>
    <dbReference type="NCBI Taxonomy" id="6943"/>
    <lineage>
        <taxon>Eukaryota</taxon>
        <taxon>Metazoa</taxon>
        <taxon>Ecdysozoa</taxon>
        <taxon>Arthropoda</taxon>
        <taxon>Chelicerata</taxon>
        <taxon>Arachnida</taxon>
        <taxon>Acari</taxon>
        <taxon>Parasitiformes</taxon>
        <taxon>Ixodida</taxon>
        <taxon>Ixodoidea</taxon>
        <taxon>Ixodidae</taxon>
        <taxon>Amblyomminae</taxon>
        <taxon>Amblyomma</taxon>
    </lineage>
</organism>